<comment type="caution">
    <text evidence="15">The sequence shown here is derived from an EMBL/GenBank/DDBJ whole genome shotgun (WGS) entry which is preliminary data.</text>
</comment>
<feature type="transmembrane region" description="Helical" evidence="14">
    <location>
        <begin position="228"/>
        <end position="245"/>
    </location>
</feature>
<feature type="transmembrane region" description="Helical" evidence="14">
    <location>
        <begin position="37"/>
        <end position="60"/>
    </location>
</feature>
<sequence length="485" mass="51511">MKYAFLVLYIVLLVVVSFVASKKVKNLDDFHLGGRSIGPWLSAFAYGTAYFSAVIFIGYAGKLGWNFGLAATWIGIGNAFIGSYLAWRILGPSTRRMTQRLNVGTMPELFAARYGSKGLKIVTAAVIFIFLTPYSASVYQGLAYLFEGAFNIPFEYCMIGMAVLTAVYLLAGGYFATVLTDLVQGIFMILGVVAMIFCLLNSFGGGAEALSKLAAIAPQNVTVLGPDPLNLFWLFMLTSLGVWGLPQMVHKFYAIRSDKAIKTGAIVSTAFAVIVGCAAYFAGAFGRVAFAEVPIDPATMAANYDMIMPQMLMNTMPELVLGLIVVLVLSASMSTLSSLVLASASTISIDLIRGVFFPKMSDKQTKRVMQVFCLLFIAISVVIALGKNNAIVNMMAFSWGTVAGCCLGPYVFGVLWKGATRAGAWAGVIAGVGVSLALAFILGPGQAPFSGCMAMFASLLAVPVVSLFTKKTAAQELAAAFGTGE</sequence>
<dbReference type="GO" id="GO:0015293">
    <property type="term" value="F:symporter activity"/>
    <property type="evidence" value="ECO:0007669"/>
    <property type="project" value="UniProtKB-KW"/>
</dbReference>
<comment type="subcellular location">
    <subcellularLocation>
        <location evidence="1">Cell membrane</location>
        <topology evidence="1">Multi-pass membrane protein</topology>
    </subcellularLocation>
</comment>
<evidence type="ECO:0000256" key="2">
    <source>
        <dbReference type="ARBA" id="ARBA00006434"/>
    </source>
</evidence>
<evidence type="ECO:0000256" key="3">
    <source>
        <dbReference type="ARBA" id="ARBA00022448"/>
    </source>
</evidence>
<evidence type="ECO:0000256" key="9">
    <source>
        <dbReference type="ARBA" id="ARBA00023065"/>
    </source>
</evidence>
<organism evidence="15 16">
    <name type="scientific">Luoshenia tenuis</name>
    <dbReference type="NCBI Taxonomy" id="2763654"/>
    <lineage>
        <taxon>Bacteria</taxon>
        <taxon>Bacillati</taxon>
        <taxon>Bacillota</taxon>
        <taxon>Clostridia</taxon>
        <taxon>Christensenellales</taxon>
        <taxon>Christensenellaceae</taxon>
        <taxon>Luoshenia</taxon>
    </lineage>
</organism>
<feature type="transmembrane region" description="Helical" evidence="14">
    <location>
        <begin position="368"/>
        <end position="385"/>
    </location>
</feature>
<evidence type="ECO:0000256" key="6">
    <source>
        <dbReference type="ARBA" id="ARBA00022847"/>
    </source>
</evidence>
<dbReference type="PANTHER" id="PTHR48086">
    <property type="entry name" value="SODIUM/PROLINE SYMPORTER-RELATED"/>
    <property type="match status" value="1"/>
</dbReference>
<comment type="catalytic activity">
    <reaction evidence="12">
        <text>L-proline(in) + Na(+)(in) = L-proline(out) + Na(+)(out)</text>
        <dbReference type="Rhea" id="RHEA:28967"/>
        <dbReference type="ChEBI" id="CHEBI:29101"/>
        <dbReference type="ChEBI" id="CHEBI:60039"/>
    </reaction>
</comment>
<keyword evidence="9" id="KW-0406">Ion transport</keyword>
<evidence type="ECO:0000256" key="10">
    <source>
        <dbReference type="ARBA" id="ARBA00023136"/>
    </source>
</evidence>
<dbReference type="RefSeq" id="WP_249285727.1">
    <property type="nucleotide sequence ID" value="NZ_JACRSO010000005.1"/>
</dbReference>
<name>A0A926D289_9FIRM</name>
<dbReference type="InterPro" id="IPR001734">
    <property type="entry name" value="Na/solute_symporter"/>
</dbReference>
<keyword evidence="10 14" id="KW-0472">Membrane</keyword>
<accession>A0A926D289</accession>
<feature type="transmembrane region" description="Helical" evidence="14">
    <location>
        <begin position="448"/>
        <end position="468"/>
    </location>
</feature>
<feature type="transmembrane region" description="Helical" evidence="14">
    <location>
        <begin position="121"/>
        <end position="144"/>
    </location>
</feature>
<evidence type="ECO:0000256" key="13">
    <source>
        <dbReference type="RuleBase" id="RU362091"/>
    </source>
</evidence>
<proteinExistence type="inferred from homology"/>
<evidence type="ECO:0000256" key="5">
    <source>
        <dbReference type="ARBA" id="ARBA00022692"/>
    </source>
</evidence>
<dbReference type="GO" id="GO:0006814">
    <property type="term" value="P:sodium ion transport"/>
    <property type="evidence" value="ECO:0007669"/>
    <property type="project" value="UniProtKB-KW"/>
</dbReference>
<feature type="transmembrane region" description="Helical" evidence="14">
    <location>
        <begin position="311"/>
        <end position="330"/>
    </location>
</feature>
<dbReference type="InterPro" id="IPR050277">
    <property type="entry name" value="Sodium:Solute_Symporter"/>
</dbReference>
<dbReference type="Pfam" id="PF00474">
    <property type="entry name" value="SSF"/>
    <property type="match status" value="1"/>
</dbReference>
<dbReference type="PANTHER" id="PTHR48086:SF3">
    <property type="entry name" value="SODIUM_PROLINE SYMPORTER"/>
    <property type="match status" value="1"/>
</dbReference>
<gene>
    <name evidence="15" type="ORF">H8699_10960</name>
</gene>
<feature type="transmembrane region" description="Helical" evidence="14">
    <location>
        <begin position="265"/>
        <end position="290"/>
    </location>
</feature>
<feature type="transmembrane region" description="Helical" evidence="14">
    <location>
        <begin position="156"/>
        <end position="176"/>
    </location>
</feature>
<reference evidence="15" key="1">
    <citation type="submission" date="2020-08" db="EMBL/GenBank/DDBJ databases">
        <title>Genome public.</title>
        <authorList>
            <person name="Liu C."/>
            <person name="Sun Q."/>
        </authorList>
    </citation>
    <scope>NUCLEOTIDE SEQUENCE</scope>
    <source>
        <strain evidence="15">NSJ-44</strain>
    </source>
</reference>
<evidence type="ECO:0000256" key="14">
    <source>
        <dbReference type="SAM" id="Phobius"/>
    </source>
</evidence>
<evidence type="ECO:0000256" key="8">
    <source>
        <dbReference type="ARBA" id="ARBA00023053"/>
    </source>
</evidence>
<evidence type="ECO:0000256" key="1">
    <source>
        <dbReference type="ARBA" id="ARBA00004651"/>
    </source>
</evidence>
<keyword evidence="7 14" id="KW-1133">Transmembrane helix</keyword>
<dbReference type="Gene3D" id="1.20.1730.10">
    <property type="entry name" value="Sodium/glucose cotransporter"/>
    <property type="match status" value="1"/>
</dbReference>
<keyword evidence="16" id="KW-1185">Reference proteome</keyword>
<comment type="similarity">
    <text evidence="2 13">Belongs to the sodium:solute symporter (SSF) (TC 2.A.21) family.</text>
</comment>
<keyword evidence="4" id="KW-1003">Cell membrane</keyword>
<dbReference type="GO" id="GO:0005886">
    <property type="term" value="C:plasma membrane"/>
    <property type="evidence" value="ECO:0007669"/>
    <property type="project" value="UniProtKB-SubCell"/>
</dbReference>
<dbReference type="PROSITE" id="PS50283">
    <property type="entry name" value="NA_SOLUT_SYMP_3"/>
    <property type="match status" value="1"/>
</dbReference>
<keyword evidence="8" id="KW-0915">Sodium</keyword>
<dbReference type="EMBL" id="JACRSO010000005">
    <property type="protein sequence ID" value="MBC8529948.1"/>
    <property type="molecule type" value="Genomic_DNA"/>
</dbReference>
<evidence type="ECO:0000256" key="4">
    <source>
        <dbReference type="ARBA" id="ARBA00022475"/>
    </source>
</evidence>
<evidence type="ECO:0000313" key="15">
    <source>
        <dbReference type="EMBL" id="MBC8529948.1"/>
    </source>
</evidence>
<feature type="transmembrane region" description="Helical" evidence="14">
    <location>
        <begin position="182"/>
        <end position="207"/>
    </location>
</feature>
<feature type="transmembrane region" description="Helical" evidence="14">
    <location>
        <begin position="391"/>
        <end position="412"/>
    </location>
</feature>
<keyword evidence="11" id="KW-0739">Sodium transport</keyword>
<evidence type="ECO:0000256" key="12">
    <source>
        <dbReference type="ARBA" id="ARBA00033708"/>
    </source>
</evidence>
<keyword evidence="6" id="KW-0769">Symport</keyword>
<keyword evidence="3" id="KW-0813">Transport</keyword>
<keyword evidence="5 14" id="KW-0812">Transmembrane</keyword>
<protein>
    <submittedName>
        <fullName evidence="15">Sodium:solute symporter</fullName>
    </submittedName>
</protein>
<evidence type="ECO:0000256" key="7">
    <source>
        <dbReference type="ARBA" id="ARBA00022989"/>
    </source>
</evidence>
<feature type="transmembrane region" description="Helical" evidence="14">
    <location>
        <begin position="67"/>
        <end position="87"/>
    </location>
</feature>
<feature type="transmembrane region" description="Helical" evidence="14">
    <location>
        <begin position="424"/>
        <end position="442"/>
    </location>
</feature>
<dbReference type="InterPro" id="IPR038377">
    <property type="entry name" value="Na/Glc_symporter_sf"/>
</dbReference>
<dbReference type="AlphaFoldDB" id="A0A926D289"/>
<dbReference type="Proteomes" id="UP000654279">
    <property type="component" value="Unassembled WGS sequence"/>
</dbReference>
<evidence type="ECO:0000256" key="11">
    <source>
        <dbReference type="ARBA" id="ARBA00023201"/>
    </source>
</evidence>
<evidence type="ECO:0000313" key="16">
    <source>
        <dbReference type="Proteomes" id="UP000654279"/>
    </source>
</evidence>